<reference evidence="2 5" key="2">
    <citation type="submission" date="2020-04" db="EMBL/GenBank/DDBJ databases">
        <authorList>
            <person name="De Canck E."/>
        </authorList>
    </citation>
    <scope>NUCLEOTIDE SEQUENCE [LARGE SCALE GENOMIC DNA]</scope>
    <source>
        <strain evidence="2 5">LMG 27174</strain>
    </source>
</reference>
<sequence length="139" mass="15267">MTTGHMGDASLLFGLNVKNGRRWYSIDERDWQPMKIAETVLPGFFWIPVADDESGAWSSYWMRLQPGAHSFEHQHDSTELVVILEGVFTDDDGADFLPGQAVSYPAGSRHSTSSKDGCTVLVVAHTGSTIVARSQDTHA</sequence>
<evidence type="ECO:0000313" key="4">
    <source>
        <dbReference type="Proteomes" id="UP000235659"/>
    </source>
</evidence>
<dbReference type="Gene3D" id="2.60.120.10">
    <property type="entry name" value="Jelly Rolls"/>
    <property type="match status" value="1"/>
</dbReference>
<organism evidence="2 5">
    <name type="scientific">Paraburkholderia rhynchosiae</name>
    <dbReference type="NCBI Taxonomy" id="487049"/>
    <lineage>
        <taxon>Bacteria</taxon>
        <taxon>Pseudomonadati</taxon>
        <taxon>Pseudomonadota</taxon>
        <taxon>Betaproteobacteria</taxon>
        <taxon>Burkholderiales</taxon>
        <taxon>Burkholderiaceae</taxon>
        <taxon>Paraburkholderia</taxon>
    </lineage>
</organism>
<keyword evidence="4" id="KW-1185">Reference proteome</keyword>
<dbReference type="SUPFAM" id="SSF51182">
    <property type="entry name" value="RmlC-like cupins"/>
    <property type="match status" value="1"/>
</dbReference>
<dbReference type="Pfam" id="PF12973">
    <property type="entry name" value="Cupin_7"/>
    <property type="match status" value="1"/>
</dbReference>
<dbReference type="InterPro" id="IPR025979">
    <property type="entry name" value="ChrR-like_cupin_dom"/>
</dbReference>
<dbReference type="OrthoDB" id="9096065at2"/>
<evidence type="ECO:0000259" key="1">
    <source>
        <dbReference type="Pfam" id="PF12973"/>
    </source>
</evidence>
<dbReference type="AlphaFoldDB" id="A0A2N7WF57"/>
<dbReference type="EMBL" id="CADIJZ010000021">
    <property type="protein sequence ID" value="CAB3722974.1"/>
    <property type="molecule type" value="Genomic_DNA"/>
</dbReference>
<evidence type="ECO:0000313" key="5">
    <source>
        <dbReference type="Proteomes" id="UP000494205"/>
    </source>
</evidence>
<reference evidence="3 4" key="1">
    <citation type="submission" date="2018-01" db="EMBL/GenBank/DDBJ databases">
        <title>Whole genome analyses suggest that Burkholderia sensu lato contains two further novel genera in the rhizoxinica-symbiotica group Mycetohabitans gen. nov., and Trinickia gen. nov.: implications for the evolution of diazotrophy and nodulation in the Burkholderiaceae.</title>
        <authorList>
            <person name="Estrada-de los Santos P."/>
            <person name="Palmer M."/>
            <person name="Chavez-Ramirez B."/>
            <person name="Beukes C."/>
            <person name="Steenkamp E.T."/>
            <person name="Hirsch A.M."/>
            <person name="Manyaka P."/>
            <person name="Maluk M."/>
            <person name="Lafos M."/>
            <person name="Crook M."/>
            <person name="Gross E."/>
            <person name="Simon M.F."/>
            <person name="Bueno dos Reis Junior F."/>
            <person name="Poole P.S."/>
            <person name="Venter S.N."/>
            <person name="James E.K."/>
        </authorList>
    </citation>
    <scope>NUCLEOTIDE SEQUENCE [LARGE SCALE GENOMIC DNA]</scope>
    <source>
        <strain evidence="3 4">WSM 3937</strain>
    </source>
</reference>
<evidence type="ECO:0000313" key="2">
    <source>
        <dbReference type="EMBL" id="CAB3722974.1"/>
    </source>
</evidence>
<gene>
    <name evidence="3" type="ORF">C0Z16_24375</name>
    <name evidence="2" type="ORF">LMG27174_05139</name>
</gene>
<proteinExistence type="predicted"/>
<name>A0A2N7WF57_9BURK</name>
<protein>
    <submittedName>
        <fullName evidence="3">Anti-sigma factor</fullName>
    </submittedName>
</protein>
<evidence type="ECO:0000313" key="3">
    <source>
        <dbReference type="EMBL" id="PMS28004.1"/>
    </source>
</evidence>
<dbReference type="EMBL" id="PNXY01000019">
    <property type="protein sequence ID" value="PMS28004.1"/>
    <property type="molecule type" value="Genomic_DNA"/>
</dbReference>
<dbReference type="InterPro" id="IPR014710">
    <property type="entry name" value="RmlC-like_jellyroll"/>
</dbReference>
<dbReference type="InterPro" id="IPR011051">
    <property type="entry name" value="RmlC_Cupin_sf"/>
</dbReference>
<accession>A0A2N7WF57</accession>
<dbReference type="Proteomes" id="UP000235659">
    <property type="component" value="Unassembled WGS sequence"/>
</dbReference>
<dbReference type="Proteomes" id="UP000494205">
    <property type="component" value="Unassembled WGS sequence"/>
</dbReference>
<feature type="domain" description="ChrR-like cupin" evidence="1">
    <location>
        <begin position="25"/>
        <end position="123"/>
    </location>
</feature>